<dbReference type="PROSITE" id="PS51078">
    <property type="entry name" value="ICLR_ED"/>
    <property type="match status" value="1"/>
</dbReference>
<feature type="domain" description="IclR-ED" evidence="7">
    <location>
        <begin position="70"/>
        <end position="247"/>
    </location>
</feature>
<dbReference type="Pfam" id="PF09339">
    <property type="entry name" value="HTH_IclR"/>
    <property type="match status" value="1"/>
</dbReference>
<dbReference type="AlphaFoldDB" id="A0A371PG08"/>
<dbReference type="Proteomes" id="UP000261905">
    <property type="component" value="Unassembled WGS sequence"/>
</dbReference>
<evidence type="ECO:0000256" key="3">
    <source>
        <dbReference type="ARBA" id="ARBA00023163"/>
    </source>
</evidence>
<dbReference type="InterPro" id="IPR036390">
    <property type="entry name" value="WH_DNA-bd_sf"/>
</dbReference>
<dbReference type="SUPFAM" id="SSF55781">
    <property type="entry name" value="GAF domain-like"/>
    <property type="match status" value="1"/>
</dbReference>
<accession>A0A371PG08</accession>
<organism evidence="8 9">
    <name type="scientific">Paenibacillus paeoniae</name>
    <dbReference type="NCBI Taxonomy" id="2292705"/>
    <lineage>
        <taxon>Bacteria</taxon>
        <taxon>Bacillati</taxon>
        <taxon>Bacillota</taxon>
        <taxon>Bacilli</taxon>
        <taxon>Bacillales</taxon>
        <taxon>Paenibacillaceae</taxon>
        <taxon>Paenibacillus</taxon>
    </lineage>
</organism>
<evidence type="ECO:0000256" key="5">
    <source>
        <dbReference type="ARBA" id="ARBA00070406"/>
    </source>
</evidence>
<evidence type="ECO:0000259" key="6">
    <source>
        <dbReference type="PROSITE" id="PS51077"/>
    </source>
</evidence>
<gene>
    <name evidence="8" type="ORF">DX130_14690</name>
</gene>
<comment type="caution">
    <text evidence="8">The sequence shown here is derived from an EMBL/GenBank/DDBJ whole genome shotgun (WGS) entry which is preliminary data.</text>
</comment>
<keyword evidence="1" id="KW-0805">Transcription regulation</keyword>
<dbReference type="EMBL" id="QUBQ01000002">
    <property type="protein sequence ID" value="REK74897.1"/>
    <property type="molecule type" value="Genomic_DNA"/>
</dbReference>
<dbReference type="InterPro" id="IPR014757">
    <property type="entry name" value="Tscrpt_reg_IclR_C"/>
</dbReference>
<evidence type="ECO:0000256" key="2">
    <source>
        <dbReference type="ARBA" id="ARBA00023125"/>
    </source>
</evidence>
<keyword evidence="3" id="KW-0804">Transcription</keyword>
<reference evidence="8 9" key="1">
    <citation type="submission" date="2018-08" db="EMBL/GenBank/DDBJ databases">
        <title>Paenibacillus sp. M4BSY-1, whole genome shotgun sequence.</title>
        <authorList>
            <person name="Tuo L."/>
        </authorList>
    </citation>
    <scope>NUCLEOTIDE SEQUENCE [LARGE SCALE GENOMIC DNA]</scope>
    <source>
        <strain evidence="8 9">M4BSY-1</strain>
    </source>
</reference>
<dbReference type="GO" id="GO:0003677">
    <property type="term" value="F:DNA binding"/>
    <property type="evidence" value="ECO:0007669"/>
    <property type="project" value="UniProtKB-KW"/>
</dbReference>
<dbReference type="InterPro" id="IPR029016">
    <property type="entry name" value="GAF-like_dom_sf"/>
</dbReference>
<comment type="function">
    <text evidence="4">May be an activator protein for the gylABX operon.</text>
</comment>
<dbReference type="SMART" id="SM00346">
    <property type="entry name" value="HTH_ICLR"/>
    <property type="match status" value="1"/>
</dbReference>
<protein>
    <recommendedName>
        <fullName evidence="5">Glycerol operon regulatory protein</fullName>
    </recommendedName>
</protein>
<dbReference type="InterPro" id="IPR005471">
    <property type="entry name" value="Tscrpt_reg_IclR_N"/>
</dbReference>
<dbReference type="RefSeq" id="WP_116046605.1">
    <property type="nucleotide sequence ID" value="NZ_QUBQ01000002.1"/>
</dbReference>
<dbReference type="SUPFAM" id="SSF46785">
    <property type="entry name" value="Winged helix' DNA-binding domain"/>
    <property type="match status" value="1"/>
</dbReference>
<evidence type="ECO:0000256" key="4">
    <source>
        <dbReference type="ARBA" id="ARBA00058938"/>
    </source>
</evidence>
<evidence type="ECO:0000256" key="1">
    <source>
        <dbReference type="ARBA" id="ARBA00023015"/>
    </source>
</evidence>
<dbReference type="FunFam" id="1.10.10.10:FF:000056">
    <property type="entry name" value="IclR family transcriptional regulator"/>
    <property type="match status" value="1"/>
</dbReference>
<proteinExistence type="predicted"/>
<dbReference type="Pfam" id="PF01614">
    <property type="entry name" value="IclR_C"/>
    <property type="match status" value="1"/>
</dbReference>
<name>A0A371PG08_9BACL</name>
<dbReference type="Gene3D" id="3.30.450.40">
    <property type="match status" value="1"/>
</dbReference>
<evidence type="ECO:0000313" key="9">
    <source>
        <dbReference type="Proteomes" id="UP000261905"/>
    </source>
</evidence>
<dbReference type="CDD" id="cd00090">
    <property type="entry name" value="HTH_ARSR"/>
    <property type="match status" value="1"/>
</dbReference>
<dbReference type="OrthoDB" id="9791752at2"/>
<dbReference type="PANTHER" id="PTHR30136:SF39">
    <property type="entry name" value="TRANSCRIPTIONAL REGULATORY PROTEIN"/>
    <property type="match status" value="1"/>
</dbReference>
<feature type="domain" description="HTH iclR-type" evidence="6">
    <location>
        <begin position="8"/>
        <end position="69"/>
    </location>
</feature>
<evidence type="ECO:0000259" key="7">
    <source>
        <dbReference type="PROSITE" id="PS51078"/>
    </source>
</evidence>
<keyword evidence="2" id="KW-0238">DNA-binding</keyword>
<dbReference type="InterPro" id="IPR050707">
    <property type="entry name" value="HTH_MetabolicPath_Reg"/>
</dbReference>
<dbReference type="PROSITE" id="PS51077">
    <property type="entry name" value="HTH_ICLR"/>
    <property type="match status" value="1"/>
</dbReference>
<dbReference type="GO" id="GO:0045892">
    <property type="term" value="P:negative regulation of DNA-templated transcription"/>
    <property type="evidence" value="ECO:0007669"/>
    <property type="project" value="TreeGrafter"/>
</dbReference>
<dbReference type="PANTHER" id="PTHR30136">
    <property type="entry name" value="HELIX-TURN-HELIX TRANSCRIPTIONAL REGULATOR, ICLR FAMILY"/>
    <property type="match status" value="1"/>
</dbReference>
<dbReference type="InterPro" id="IPR036388">
    <property type="entry name" value="WH-like_DNA-bd_sf"/>
</dbReference>
<dbReference type="Gene3D" id="1.10.10.10">
    <property type="entry name" value="Winged helix-like DNA-binding domain superfamily/Winged helix DNA-binding domain"/>
    <property type="match status" value="1"/>
</dbReference>
<evidence type="ECO:0000313" key="8">
    <source>
        <dbReference type="EMBL" id="REK74897.1"/>
    </source>
</evidence>
<keyword evidence="9" id="KW-1185">Reference proteome</keyword>
<dbReference type="InterPro" id="IPR011991">
    <property type="entry name" value="ArsR-like_HTH"/>
</dbReference>
<sequence length="247" mass="27603">MEEGKSTVRAVDRALDILLCFTSKTDWAMTEIAEHVGLHKSTVHRMLATLEEKGFIERDRETDRYHLGLKVWELSANLSRSDDLATIWLPEMVRLRDQLGETVSIYVRDGAERIRRQAVQSNQAVRRVAPVGVRLPLYAGASSKVLIAYADPATQESILEAPTWPSAIEMEPYRQQLQEVLAQGYATSFEEREEGAAALSSPIFDRSGAMIAALSVSGPASRLKISTMRDYAPVMMESARRMGTMTR</sequence>
<dbReference type="GO" id="GO:0003700">
    <property type="term" value="F:DNA-binding transcription factor activity"/>
    <property type="evidence" value="ECO:0007669"/>
    <property type="project" value="TreeGrafter"/>
</dbReference>